<keyword evidence="3" id="KW-1185">Reference proteome</keyword>
<dbReference type="InterPro" id="IPR021279">
    <property type="entry name" value="DUF2721"/>
</dbReference>
<dbReference type="AlphaFoldDB" id="A0A081NBF9"/>
<evidence type="ECO:0000313" key="3">
    <source>
        <dbReference type="Proteomes" id="UP000028006"/>
    </source>
</evidence>
<reference evidence="2 3" key="1">
    <citation type="submission" date="2014-06" db="EMBL/GenBank/DDBJ databases">
        <title>Whole Genome Sequences of Three Symbiotic Endozoicomonas Bacteria.</title>
        <authorList>
            <person name="Neave M.J."/>
            <person name="Apprill A."/>
            <person name="Voolstra C.R."/>
        </authorList>
    </citation>
    <scope>NUCLEOTIDE SEQUENCE [LARGE SCALE GENOMIC DNA]</scope>
    <source>
        <strain evidence="2 3">LMG 24815</strain>
    </source>
</reference>
<dbReference type="EMBL" id="JOKG01000001">
    <property type="protein sequence ID" value="KEQ15782.1"/>
    <property type="molecule type" value="Genomic_DNA"/>
</dbReference>
<dbReference type="RefSeq" id="WP_034873055.1">
    <property type="nucleotide sequence ID" value="NZ_JOKG01000001.1"/>
</dbReference>
<feature type="transmembrane region" description="Helical" evidence="1">
    <location>
        <begin position="12"/>
        <end position="33"/>
    </location>
</feature>
<organism evidence="2 3">
    <name type="scientific">Endozoicomonas montiporae</name>
    <dbReference type="NCBI Taxonomy" id="1027273"/>
    <lineage>
        <taxon>Bacteria</taxon>
        <taxon>Pseudomonadati</taxon>
        <taxon>Pseudomonadota</taxon>
        <taxon>Gammaproteobacteria</taxon>
        <taxon>Oceanospirillales</taxon>
        <taxon>Endozoicomonadaceae</taxon>
        <taxon>Endozoicomonas</taxon>
    </lineage>
</organism>
<comment type="caution">
    <text evidence="2">The sequence shown here is derived from an EMBL/GenBank/DDBJ whole genome shotgun (WGS) entry which is preliminary data.</text>
</comment>
<protein>
    <submittedName>
        <fullName evidence="2">Membrane protein</fullName>
    </submittedName>
</protein>
<name>A0A081NBF9_9GAMM</name>
<evidence type="ECO:0000313" key="2">
    <source>
        <dbReference type="EMBL" id="KEQ15782.1"/>
    </source>
</evidence>
<feature type="transmembrane region" description="Helical" evidence="1">
    <location>
        <begin position="91"/>
        <end position="112"/>
    </location>
</feature>
<dbReference type="eggNOG" id="ENOG5032RP9">
    <property type="taxonomic scope" value="Bacteria"/>
</dbReference>
<keyword evidence="1" id="KW-0812">Transmembrane</keyword>
<keyword evidence="1" id="KW-0472">Membrane</keyword>
<sequence length="130" mass="14903">MQLTLTTPALLFPAISLLFLSYTNKFLALASLIRTLHAEDQENPDSRIIRGQLENLRRRMKLIKHMQGAGIMSFICCVVVMFLLHLNLFQWGFVLFGLSLLFLLLSLVICLMEIKISIDALELQVQQMDH</sequence>
<gene>
    <name evidence="2" type="ORF">GZ77_04395</name>
</gene>
<accession>A0A081NBF9</accession>
<keyword evidence="1" id="KW-1133">Transmembrane helix</keyword>
<dbReference type="Proteomes" id="UP000028006">
    <property type="component" value="Unassembled WGS sequence"/>
</dbReference>
<evidence type="ECO:0000256" key="1">
    <source>
        <dbReference type="SAM" id="Phobius"/>
    </source>
</evidence>
<feature type="transmembrane region" description="Helical" evidence="1">
    <location>
        <begin position="66"/>
        <end position="85"/>
    </location>
</feature>
<proteinExistence type="predicted"/>
<dbReference type="Pfam" id="PF11026">
    <property type="entry name" value="DUF2721"/>
    <property type="match status" value="1"/>
</dbReference>